<feature type="transmembrane region" description="Helical" evidence="1">
    <location>
        <begin position="49"/>
        <end position="71"/>
    </location>
</feature>
<gene>
    <name evidence="2" type="ORF">GmarT_09720</name>
</gene>
<keyword evidence="1" id="KW-0472">Membrane</keyword>
<sequence>MILSQVKTRRFCVVWILCSLIALYALEIRPILFGNTQLMSAFDDTRLNLYWHVSAACLIGFVLALVTLLAIETKRFRAVWLFCSLITFCFLLFSYEISASFPSEYETVDGTLGLYYIWCTLGEWYELEIRRILFGGSPMPIASCATRLMLFWHVIAACLVGLVFAPVTLLAIKTRRFRAVWLLCSLITFCILWFSYHIYGSFPVACFVACSLGNWYELEIRRVLFGETPLFSTSDHTLLILFKHVSASCLIGLVLALVTLKAIKPADKEKE</sequence>
<keyword evidence="1" id="KW-0812">Transmembrane</keyword>
<feature type="transmembrane region" description="Helical" evidence="1">
    <location>
        <begin position="238"/>
        <end position="260"/>
    </location>
</feature>
<protein>
    <submittedName>
        <fullName evidence="2">Uncharacterized protein</fullName>
    </submittedName>
</protein>
<dbReference type="GeneID" id="98645628"/>
<dbReference type="EMBL" id="CP042910">
    <property type="protein sequence ID" value="QEG15134.1"/>
    <property type="molecule type" value="Genomic_DNA"/>
</dbReference>
<accession>A0ABX5YHI1</accession>
<name>A0ABX5YHI1_9PLAN</name>
<evidence type="ECO:0000313" key="3">
    <source>
        <dbReference type="Proteomes" id="UP000322887"/>
    </source>
</evidence>
<proteinExistence type="predicted"/>
<reference evidence="2 3" key="1">
    <citation type="submission" date="2019-08" db="EMBL/GenBank/DDBJ databases">
        <title>Deep-cultivation of Planctomycetes and their phenomic and genomic characterization uncovers novel biology.</title>
        <authorList>
            <person name="Wiegand S."/>
            <person name="Jogler M."/>
            <person name="Boedeker C."/>
            <person name="Pinto D."/>
            <person name="Vollmers J."/>
            <person name="Rivas-Marin E."/>
            <person name="Kohn T."/>
            <person name="Peeters S.H."/>
            <person name="Heuer A."/>
            <person name="Rast P."/>
            <person name="Oberbeckmann S."/>
            <person name="Bunk B."/>
            <person name="Jeske O."/>
            <person name="Meyerdierks A."/>
            <person name="Storesund J.E."/>
            <person name="Kallscheuer N."/>
            <person name="Luecker S."/>
            <person name="Lage O.M."/>
            <person name="Pohl T."/>
            <person name="Merkel B.J."/>
            <person name="Hornburger P."/>
            <person name="Mueller R.-W."/>
            <person name="Bruemmer F."/>
            <person name="Labrenz M."/>
            <person name="Spormann A.M."/>
            <person name="Op den Camp H."/>
            <person name="Overmann J."/>
            <person name="Amann R."/>
            <person name="Jetten M.S.M."/>
            <person name="Mascher T."/>
            <person name="Medema M.H."/>
            <person name="Devos D.P."/>
            <person name="Kaster A.-K."/>
            <person name="Ovreas L."/>
            <person name="Rohde M."/>
            <person name="Galperin M.Y."/>
            <person name="Jogler C."/>
        </authorList>
    </citation>
    <scope>NUCLEOTIDE SEQUENCE [LARGE SCALE GENOMIC DNA]</scope>
    <source>
        <strain evidence="2 3">DSM 8797</strain>
    </source>
</reference>
<keyword evidence="3" id="KW-1185">Reference proteome</keyword>
<feature type="transmembrane region" description="Helical" evidence="1">
    <location>
        <begin position="179"/>
        <end position="199"/>
    </location>
</feature>
<dbReference type="Proteomes" id="UP000322887">
    <property type="component" value="Chromosome"/>
</dbReference>
<dbReference type="RefSeq" id="WP_149302456.1">
    <property type="nucleotide sequence ID" value="NZ_CP036353.1"/>
</dbReference>
<evidence type="ECO:0000313" key="2">
    <source>
        <dbReference type="EMBL" id="QEG15134.1"/>
    </source>
</evidence>
<feature type="transmembrane region" description="Helical" evidence="1">
    <location>
        <begin position="150"/>
        <end position="172"/>
    </location>
</feature>
<evidence type="ECO:0000256" key="1">
    <source>
        <dbReference type="SAM" id="Phobius"/>
    </source>
</evidence>
<keyword evidence="1" id="KW-1133">Transmembrane helix</keyword>
<feature type="transmembrane region" description="Helical" evidence="1">
    <location>
        <begin position="78"/>
        <end position="95"/>
    </location>
</feature>
<organism evidence="2 3">
    <name type="scientific">Gimesia maris</name>
    <dbReference type="NCBI Taxonomy" id="122"/>
    <lineage>
        <taxon>Bacteria</taxon>
        <taxon>Pseudomonadati</taxon>
        <taxon>Planctomycetota</taxon>
        <taxon>Planctomycetia</taxon>
        <taxon>Planctomycetales</taxon>
        <taxon>Planctomycetaceae</taxon>
        <taxon>Gimesia</taxon>
    </lineage>
</organism>